<feature type="domain" description="Glyoxalase/fosfomycin resistance/dioxygenase" evidence="1">
    <location>
        <begin position="13"/>
        <end position="117"/>
    </location>
</feature>
<reference evidence="3" key="1">
    <citation type="journal article" date="2019" name="Int. J. Syst. Evol. Microbiol.">
        <title>The Global Catalogue of Microorganisms (GCM) 10K type strain sequencing project: providing services to taxonomists for standard genome sequencing and annotation.</title>
        <authorList>
            <consortium name="The Broad Institute Genomics Platform"/>
            <consortium name="The Broad Institute Genome Sequencing Center for Infectious Disease"/>
            <person name="Wu L."/>
            <person name="Ma J."/>
        </authorList>
    </citation>
    <scope>NUCLEOTIDE SEQUENCE [LARGE SCALE GENOMIC DNA]</scope>
    <source>
        <strain evidence="3">JCM 6886</strain>
    </source>
</reference>
<gene>
    <name evidence="2" type="ORF">GCM10008964_25140</name>
</gene>
<dbReference type="InterPro" id="IPR029068">
    <property type="entry name" value="Glyas_Bleomycin-R_OHBP_Dase"/>
</dbReference>
<dbReference type="Gene3D" id="3.10.180.10">
    <property type="entry name" value="2,3-Dihydroxybiphenyl 1,2-Dioxygenase, domain 1"/>
    <property type="match status" value="1"/>
</dbReference>
<organism evidence="2 3">
    <name type="scientific">Methylophaga marina</name>
    <dbReference type="NCBI Taxonomy" id="45495"/>
    <lineage>
        <taxon>Bacteria</taxon>
        <taxon>Pseudomonadati</taxon>
        <taxon>Pseudomonadota</taxon>
        <taxon>Gammaproteobacteria</taxon>
        <taxon>Thiotrichales</taxon>
        <taxon>Piscirickettsiaceae</taxon>
        <taxon>Methylophaga</taxon>
    </lineage>
</organism>
<name>A0ABP3DHH5_9GAMM</name>
<protein>
    <submittedName>
        <fullName evidence="2">VOC family protein</fullName>
    </submittedName>
</protein>
<dbReference type="EMBL" id="BAAADG010000018">
    <property type="protein sequence ID" value="GAA0232861.1"/>
    <property type="molecule type" value="Genomic_DNA"/>
</dbReference>
<dbReference type="SUPFAM" id="SSF54593">
    <property type="entry name" value="Glyoxalase/Bleomycin resistance protein/Dihydroxybiphenyl dioxygenase"/>
    <property type="match status" value="1"/>
</dbReference>
<dbReference type="InterPro" id="IPR004360">
    <property type="entry name" value="Glyas_Fos-R_dOase_dom"/>
</dbReference>
<dbReference type="RefSeq" id="WP_286303367.1">
    <property type="nucleotide sequence ID" value="NZ_AP027741.1"/>
</dbReference>
<evidence type="ECO:0000313" key="3">
    <source>
        <dbReference type="Proteomes" id="UP001501476"/>
    </source>
</evidence>
<proteinExistence type="predicted"/>
<dbReference type="CDD" id="cd08356">
    <property type="entry name" value="VOC_CChe_VCA0619_like"/>
    <property type="match status" value="1"/>
</dbReference>
<evidence type="ECO:0000313" key="2">
    <source>
        <dbReference type="EMBL" id="GAA0232861.1"/>
    </source>
</evidence>
<dbReference type="Proteomes" id="UP001501476">
    <property type="component" value="Unassembled WGS sequence"/>
</dbReference>
<evidence type="ECO:0000259" key="1">
    <source>
        <dbReference type="Pfam" id="PF00903"/>
    </source>
</evidence>
<accession>A0ABP3DHH5</accession>
<sequence length="121" mass="13863">MANMNTIEIKAFIPAKDYEISQAFYADLGFTQASDTAGVTYFYHGNCSFLLQNFYDQTLAENLMMHLLVEDVQSWHQHIIEAGITDKYKVEISAVTEQPWGMLDFVLYDPSGVLWRIAQNI</sequence>
<dbReference type="Pfam" id="PF00903">
    <property type="entry name" value="Glyoxalase"/>
    <property type="match status" value="1"/>
</dbReference>
<keyword evidence="3" id="KW-1185">Reference proteome</keyword>
<comment type="caution">
    <text evidence="2">The sequence shown here is derived from an EMBL/GenBank/DDBJ whole genome shotgun (WGS) entry which is preliminary data.</text>
</comment>